<sequence length="207" mass="22562">MSDHTSIFIPLASLQSGLSSLKKVIVVSGTVHGFLIASYKKVQLGRGDAERERVEQCNGERRGGRGGSSRPVTAQNKDTTPVTSPNPYEILDDDSCEDEEETTEAEVKQPEGSTKTGDIEDLFRSTGEEQGRATGQGSHTAVLMEIAKEKRKRELSQATKHNGPDEDLTGHTGDGEQQSTQVQTSTKKERQQGRCRSGRPKTLSPKH</sequence>
<feature type="compositionally biased region" description="Basic and acidic residues" evidence="1">
    <location>
        <begin position="117"/>
        <end position="131"/>
    </location>
</feature>
<reference evidence="2 3" key="1">
    <citation type="submission" date="2024-09" db="EMBL/GenBank/DDBJ databases">
        <title>Chromosome-scale assembly of Riccia sorocarpa.</title>
        <authorList>
            <person name="Paukszto L."/>
        </authorList>
    </citation>
    <scope>NUCLEOTIDE SEQUENCE [LARGE SCALE GENOMIC DNA]</scope>
    <source>
        <strain evidence="2">LP-2024</strain>
        <tissue evidence="2">Aerial parts of the thallus</tissue>
    </source>
</reference>
<organism evidence="2 3">
    <name type="scientific">Riccia sorocarpa</name>
    <dbReference type="NCBI Taxonomy" id="122646"/>
    <lineage>
        <taxon>Eukaryota</taxon>
        <taxon>Viridiplantae</taxon>
        <taxon>Streptophyta</taxon>
        <taxon>Embryophyta</taxon>
        <taxon>Marchantiophyta</taxon>
        <taxon>Marchantiopsida</taxon>
        <taxon>Marchantiidae</taxon>
        <taxon>Marchantiales</taxon>
        <taxon>Ricciaceae</taxon>
        <taxon>Riccia</taxon>
    </lineage>
</organism>
<accession>A0ABD3GY90</accession>
<feature type="region of interest" description="Disordered" evidence="1">
    <location>
        <begin position="45"/>
        <end position="207"/>
    </location>
</feature>
<feature type="compositionally biased region" description="Basic and acidic residues" evidence="1">
    <location>
        <begin position="146"/>
        <end position="155"/>
    </location>
</feature>
<comment type="caution">
    <text evidence="2">The sequence shown here is derived from an EMBL/GenBank/DDBJ whole genome shotgun (WGS) entry which is preliminary data.</text>
</comment>
<feature type="compositionally biased region" description="Polar residues" evidence="1">
    <location>
        <begin position="71"/>
        <end position="86"/>
    </location>
</feature>
<proteinExistence type="predicted"/>
<feature type="compositionally biased region" description="Basic residues" evidence="1">
    <location>
        <begin position="196"/>
        <end position="207"/>
    </location>
</feature>
<evidence type="ECO:0000313" key="2">
    <source>
        <dbReference type="EMBL" id="KAL3682751.1"/>
    </source>
</evidence>
<dbReference type="Proteomes" id="UP001633002">
    <property type="component" value="Unassembled WGS sequence"/>
</dbReference>
<feature type="compositionally biased region" description="Acidic residues" evidence="1">
    <location>
        <begin position="90"/>
        <end position="104"/>
    </location>
</feature>
<evidence type="ECO:0000313" key="3">
    <source>
        <dbReference type="Proteomes" id="UP001633002"/>
    </source>
</evidence>
<evidence type="ECO:0000256" key="1">
    <source>
        <dbReference type="SAM" id="MobiDB-lite"/>
    </source>
</evidence>
<gene>
    <name evidence="2" type="ORF">R1sor_000773</name>
</gene>
<keyword evidence="3" id="KW-1185">Reference proteome</keyword>
<feature type="compositionally biased region" description="Basic and acidic residues" evidence="1">
    <location>
        <begin position="47"/>
        <end position="63"/>
    </location>
</feature>
<dbReference type="EMBL" id="JBJQOH010000006">
    <property type="protein sequence ID" value="KAL3682751.1"/>
    <property type="molecule type" value="Genomic_DNA"/>
</dbReference>
<protein>
    <submittedName>
        <fullName evidence="2">Uncharacterized protein</fullName>
    </submittedName>
</protein>
<dbReference type="AlphaFoldDB" id="A0ABD3GY90"/>
<name>A0ABD3GY90_9MARC</name>